<feature type="domain" description="Metallo-beta-lactamase" evidence="1">
    <location>
        <begin position="39"/>
        <end position="252"/>
    </location>
</feature>
<evidence type="ECO:0000259" key="1">
    <source>
        <dbReference type="SMART" id="SM00849"/>
    </source>
</evidence>
<protein>
    <submittedName>
        <fullName evidence="2">MBL fold metallo-hydrolase</fullName>
    </submittedName>
</protein>
<dbReference type="OrthoDB" id="2971563at2"/>
<dbReference type="SUPFAM" id="SSF56281">
    <property type="entry name" value="Metallo-hydrolase/oxidoreductase"/>
    <property type="match status" value="1"/>
</dbReference>
<sequence>MTGPAPTSWAVDPDAAGARLVVPGVWRLRLPLAWPGVDHVNAYAIERDDGIMLVDTGSAGHPTCLAALETALAQAGYGVPDVRVVAATHGHSDHVGLAAHLVRHAGAEVWAHPATDASFFDIVREPDRFHAARERRARREGVPEERLFAVATAEEEVQATLAPVAVDHVLVDGVRLPSALGDWEVVETPGHAASHVCLVQREHRLVCAGDLVCFAFSPWLDYGFSADPTTEILASLDRIQALGPMAWALPGHGRPLPDLGAVIDEHRQQFARRIEEVRDAVTDVPTGAYALTTHLCPDVPDRWLAGQFSEVLAHLAHLRHRGEVVREEAADGSYGYRSAAEGGPPAP</sequence>
<dbReference type="AlphaFoldDB" id="A0A5B8UC02"/>
<organism evidence="2 3">
    <name type="scientific">Baekduia soli</name>
    <dbReference type="NCBI Taxonomy" id="496014"/>
    <lineage>
        <taxon>Bacteria</taxon>
        <taxon>Bacillati</taxon>
        <taxon>Actinomycetota</taxon>
        <taxon>Thermoleophilia</taxon>
        <taxon>Solirubrobacterales</taxon>
        <taxon>Baekduiaceae</taxon>
        <taxon>Baekduia</taxon>
    </lineage>
</organism>
<dbReference type="PANTHER" id="PTHR23131">
    <property type="entry name" value="ENDORIBONUCLEASE LACTB2"/>
    <property type="match status" value="1"/>
</dbReference>
<gene>
    <name evidence="2" type="ORF">FSW04_24985</name>
</gene>
<dbReference type="PANTHER" id="PTHR23131:SF4">
    <property type="entry name" value="METALLO-BETA-LACTAMASE SUPERFAMILY POTEIN"/>
    <property type="match status" value="1"/>
</dbReference>
<reference evidence="2 3" key="1">
    <citation type="journal article" date="2018" name="J. Microbiol.">
        <title>Baekduia soli gen. nov., sp. nov., a novel bacterium isolated from the soil of Baekdu Mountain and proposal of a novel family name, Baekduiaceae fam. nov.</title>
        <authorList>
            <person name="An D.S."/>
            <person name="Siddiqi M.Z."/>
            <person name="Kim K.H."/>
            <person name="Yu H.S."/>
            <person name="Im W.T."/>
        </authorList>
    </citation>
    <scope>NUCLEOTIDE SEQUENCE [LARGE SCALE GENOMIC DNA]</scope>
    <source>
        <strain evidence="2 3">BR7-21</strain>
    </source>
</reference>
<name>A0A5B8UC02_9ACTN</name>
<dbReference type="InterPro" id="IPR001279">
    <property type="entry name" value="Metallo-B-lactamas"/>
</dbReference>
<dbReference type="EMBL" id="CP042430">
    <property type="protein sequence ID" value="QEC50514.1"/>
    <property type="molecule type" value="Genomic_DNA"/>
</dbReference>
<dbReference type="SMART" id="SM00849">
    <property type="entry name" value="Lactamase_B"/>
    <property type="match status" value="1"/>
</dbReference>
<evidence type="ECO:0000313" key="2">
    <source>
        <dbReference type="EMBL" id="QEC50514.1"/>
    </source>
</evidence>
<evidence type="ECO:0000313" key="3">
    <source>
        <dbReference type="Proteomes" id="UP000321805"/>
    </source>
</evidence>
<dbReference type="GO" id="GO:0016787">
    <property type="term" value="F:hydrolase activity"/>
    <property type="evidence" value="ECO:0007669"/>
    <property type="project" value="UniProtKB-KW"/>
</dbReference>
<dbReference type="InterPro" id="IPR050662">
    <property type="entry name" value="Sec-metab_biosynth-thioest"/>
</dbReference>
<dbReference type="Gene3D" id="3.60.15.10">
    <property type="entry name" value="Ribonuclease Z/Hydroxyacylglutathione hydrolase-like"/>
    <property type="match status" value="1"/>
</dbReference>
<keyword evidence="2" id="KW-0378">Hydrolase</keyword>
<dbReference type="KEGG" id="bsol:FSW04_24985"/>
<accession>A0A5B8UC02</accession>
<proteinExistence type="predicted"/>
<dbReference type="InterPro" id="IPR036866">
    <property type="entry name" value="RibonucZ/Hydroxyglut_hydro"/>
</dbReference>
<keyword evidence="3" id="KW-1185">Reference proteome</keyword>
<dbReference type="Pfam" id="PF00753">
    <property type="entry name" value="Lactamase_B"/>
    <property type="match status" value="1"/>
</dbReference>
<dbReference type="Proteomes" id="UP000321805">
    <property type="component" value="Chromosome"/>
</dbReference>
<dbReference type="RefSeq" id="WP_146923223.1">
    <property type="nucleotide sequence ID" value="NZ_CP042430.1"/>
</dbReference>